<proteinExistence type="predicted"/>
<evidence type="ECO:0000256" key="1">
    <source>
        <dbReference type="SAM" id="Phobius"/>
    </source>
</evidence>
<reference evidence="3" key="2">
    <citation type="submission" date="2015-07" db="EMBL/GenBank/DDBJ databases">
        <title>Contrasting host-pathogen interactions and genome evolution in two generalist and specialist microsporidian pathogens of mosquitoes.</title>
        <authorList>
            <consortium name="The Broad Institute Genomics Platform"/>
            <consortium name="The Broad Institute Genome Sequencing Center for Infectious Disease"/>
            <person name="Cuomo C.A."/>
            <person name="Sanscrainte N.D."/>
            <person name="Goldberg J.M."/>
            <person name="Heiman D."/>
            <person name="Young S."/>
            <person name="Zeng Q."/>
            <person name="Becnel J.J."/>
            <person name="Birren B.W."/>
        </authorList>
    </citation>
    <scope>NUCLEOTIDE SEQUENCE [LARGE SCALE GENOMIC DNA]</scope>
    <source>
        <strain evidence="3">USNM 41457</strain>
    </source>
</reference>
<feature type="transmembrane region" description="Helical" evidence="1">
    <location>
        <begin position="95"/>
        <end position="115"/>
    </location>
</feature>
<dbReference type="VEuPathDB" id="MicrosporidiaDB:EDEG_02806"/>
<dbReference type="AlphaFoldDB" id="J9DJL1"/>
<name>J9DJL1_EDHAE</name>
<dbReference type="HOGENOM" id="CLU_1586452_0_0_1"/>
<comment type="caution">
    <text evidence="2">The sequence shown here is derived from an EMBL/GenBank/DDBJ whole genome shotgun (WGS) entry which is preliminary data.</text>
</comment>
<keyword evidence="3" id="KW-1185">Reference proteome</keyword>
<evidence type="ECO:0000313" key="2">
    <source>
        <dbReference type="EMBL" id="EJW02810.1"/>
    </source>
</evidence>
<gene>
    <name evidence="2" type="ORF">EDEG_02806</name>
</gene>
<feature type="transmembrane region" description="Helical" evidence="1">
    <location>
        <begin position="63"/>
        <end position="83"/>
    </location>
</feature>
<dbReference type="InParanoid" id="J9DJL1"/>
<reference evidence="2 3" key="1">
    <citation type="submission" date="2011-08" db="EMBL/GenBank/DDBJ databases">
        <authorList>
            <person name="Liu Z.J."/>
            <person name="Shi F.L."/>
            <person name="Lu J.Q."/>
            <person name="Li M."/>
            <person name="Wang Z.L."/>
        </authorList>
    </citation>
    <scope>NUCLEOTIDE SEQUENCE [LARGE SCALE GENOMIC DNA]</scope>
    <source>
        <strain evidence="2 3">USNM 41457</strain>
    </source>
</reference>
<sequence length="168" mass="19361">MPFINTEHREHDLYVQENIQLEELSSEPCLEVRNDDLIVVVGDDIMVQNEIPEVLSDSHKKNIFANFCVMILVIMAFILIISLVEKIAGMLQSAFIAVTVLIVFLGFMLFTNLAIDVYELFFEKTRNETYYLKRAFWLNASTTLIYIIGLIVFFSLIKMKTIVTISKP</sequence>
<evidence type="ECO:0000313" key="3">
    <source>
        <dbReference type="Proteomes" id="UP000003163"/>
    </source>
</evidence>
<protein>
    <submittedName>
        <fullName evidence="2">Uncharacterized protein</fullName>
    </submittedName>
</protein>
<dbReference type="EMBL" id="AFBI03000055">
    <property type="protein sequence ID" value="EJW02810.1"/>
    <property type="molecule type" value="Genomic_DNA"/>
</dbReference>
<keyword evidence="1" id="KW-1133">Transmembrane helix</keyword>
<keyword evidence="1" id="KW-0812">Transmembrane</keyword>
<dbReference type="Proteomes" id="UP000003163">
    <property type="component" value="Unassembled WGS sequence"/>
</dbReference>
<organism evidence="2 3">
    <name type="scientific">Edhazardia aedis (strain USNM 41457)</name>
    <name type="common">Microsporidian parasite</name>
    <dbReference type="NCBI Taxonomy" id="1003232"/>
    <lineage>
        <taxon>Eukaryota</taxon>
        <taxon>Fungi</taxon>
        <taxon>Fungi incertae sedis</taxon>
        <taxon>Microsporidia</taxon>
        <taxon>Edhazardia</taxon>
    </lineage>
</organism>
<keyword evidence="1" id="KW-0472">Membrane</keyword>
<accession>J9DJL1</accession>
<feature type="transmembrane region" description="Helical" evidence="1">
    <location>
        <begin position="135"/>
        <end position="157"/>
    </location>
</feature>